<keyword evidence="3" id="KW-1185">Reference proteome</keyword>
<organism evidence="1 3">
    <name type="scientific">Saccharolobus caldissimus</name>
    <dbReference type="NCBI Taxonomy" id="1702097"/>
    <lineage>
        <taxon>Archaea</taxon>
        <taxon>Thermoproteota</taxon>
        <taxon>Thermoprotei</taxon>
        <taxon>Sulfolobales</taxon>
        <taxon>Sulfolobaceae</taxon>
        <taxon>Saccharolobus</taxon>
    </lineage>
</organism>
<dbReference type="Proteomes" id="UP001319921">
    <property type="component" value="Chromosome"/>
</dbReference>
<protein>
    <submittedName>
        <fullName evidence="1">Uncharacterized protein</fullName>
    </submittedName>
</protein>
<evidence type="ECO:0000313" key="2">
    <source>
        <dbReference type="EMBL" id="BDB99799.1"/>
    </source>
</evidence>
<sequence>MFSLYSITYYHKSLLSVDVTMDSKGYSVVITRHYGSEREGFGEGVKDGKGFLYSFFVFDLASNLIVAYG</sequence>
<dbReference type="KEGG" id="scas:SACC_28160"/>
<accession>A0AAQ4CU74</accession>
<proteinExistence type="predicted"/>
<evidence type="ECO:0000313" key="3">
    <source>
        <dbReference type="Proteomes" id="UP001319921"/>
    </source>
</evidence>
<reference evidence="1" key="1">
    <citation type="submission" date="2021-10" db="EMBL/GenBank/DDBJ databases">
        <authorList>
            <person name="Sakai H."/>
            <person name="Kurosawa N."/>
        </authorList>
    </citation>
    <scope>NUCLEOTIDE SEQUENCE</scope>
    <source>
        <strain evidence="1">JCM32116</strain>
    </source>
</reference>
<gene>
    <name evidence="1" type="ORF">SACC_23720</name>
    <name evidence="2" type="ORF">SACC_28160</name>
</gene>
<evidence type="ECO:0000313" key="1">
    <source>
        <dbReference type="EMBL" id="BDB99355.1"/>
    </source>
</evidence>
<dbReference type="EMBL" id="AP025226">
    <property type="protein sequence ID" value="BDB99355.1"/>
    <property type="molecule type" value="Genomic_DNA"/>
</dbReference>
<reference evidence="1 3" key="2">
    <citation type="journal article" date="2022" name="Microbiol. Resour. Announc.">
        <title>Complete Genome Sequence of the Hyperthermophilic and Acidophilic Archaeon Saccharolobus caldissimus Strain HS-3T.</title>
        <authorList>
            <person name="Sakai H.D."/>
            <person name="Kurosawa N."/>
        </authorList>
    </citation>
    <scope>NUCLEOTIDE SEQUENCE [LARGE SCALE GENOMIC DNA]</scope>
    <source>
        <strain evidence="1 3">JCM32116</strain>
    </source>
</reference>
<name>A0AAQ4CU74_9CREN</name>
<dbReference type="AlphaFoldDB" id="A0AAQ4CU74"/>
<dbReference type="KEGG" id="scas:SACC_23720"/>
<dbReference type="EMBL" id="AP025226">
    <property type="protein sequence ID" value="BDB99799.1"/>
    <property type="molecule type" value="Genomic_DNA"/>
</dbReference>